<proteinExistence type="predicted"/>
<dbReference type="OrthoDB" id="3199698at2759"/>
<gene>
    <name evidence="1" type="ORF">PAXINDRAFT_18534</name>
</gene>
<protein>
    <submittedName>
        <fullName evidence="1">Uncharacterized protein</fullName>
    </submittedName>
</protein>
<dbReference type="Proteomes" id="UP000053647">
    <property type="component" value="Unassembled WGS sequence"/>
</dbReference>
<dbReference type="EMBL" id="KN819648">
    <property type="protein sequence ID" value="KIJ08325.1"/>
    <property type="molecule type" value="Genomic_DNA"/>
</dbReference>
<name>A0A0C9SYR3_PAXIN</name>
<dbReference type="Pfam" id="PF18759">
    <property type="entry name" value="Plavaka"/>
    <property type="match status" value="1"/>
</dbReference>
<dbReference type="HOGENOM" id="CLU_006344_7_2_1"/>
<organism evidence="1 2">
    <name type="scientific">Paxillus involutus ATCC 200175</name>
    <dbReference type="NCBI Taxonomy" id="664439"/>
    <lineage>
        <taxon>Eukaryota</taxon>
        <taxon>Fungi</taxon>
        <taxon>Dikarya</taxon>
        <taxon>Basidiomycota</taxon>
        <taxon>Agaricomycotina</taxon>
        <taxon>Agaricomycetes</taxon>
        <taxon>Agaricomycetidae</taxon>
        <taxon>Boletales</taxon>
        <taxon>Paxilineae</taxon>
        <taxon>Paxillaceae</taxon>
        <taxon>Paxillus</taxon>
    </lineage>
</organism>
<reference evidence="2" key="2">
    <citation type="submission" date="2015-01" db="EMBL/GenBank/DDBJ databases">
        <title>Evolutionary Origins and Diversification of the Mycorrhizal Mutualists.</title>
        <authorList>
            <consortium name="DOE Joint Genome Institute"/>
            <consortium name="Mycorrhizal Genomics Consortium"/>
            <person name="Kohler A."/>
            <person name="Kuo A."/>
            <person name="Nagy L.G."/>
            <person name="Floudas D."/>
            <person name="Copeland A."/>
            <person name="Barry K.W."/>
            <person name="Cichocki N."/>
            <person name="Veneault-Fourrey C."/>
            <person name="LaButti K."/>
            <person name="Lindquist E.A."/>
            <person name="Lipzen A."/>
            <person name="Lundell T."/>
            <person name="Morin E."/>
            <person name="Murat C."/>
            <person name="Riley R."/>
            <person name="Ohm R."/>
            <person name="Sun H."/>
            <person name="Tunlid A."/>
            <person name="Henrissat B."/>
            <person name="Grigoriev I.V."/>
            <person name="Hibbett D.S."/>
            <person name="Martin F."/>
        </authorList>
    </citation>
    <scope>NUCLEOTIDE SEQUENCE [LARGE SCALE GENOMIC DNA]</scope>
    <source>
        <strain evidence="2">ATCC 200175</strain>
    </source>
</reference>
<evidence type="ECO:0000313" key="1">
    <source>
        <dbReference type="EMBL" id="KIJ08325.1"/>
    </source>
</evidence>
<sequence length="94" mass="11168">MPPPLGDVKWDSFRLRYSGERPAGEVPPWMDSTYEFWFRPAYSLVKNMLSNMDFSNSFDYAPYRDFAQDDEKRQYENFMSGDWAWMQADKIAGD</sequence>
<dbReference type="InterPro" id="IPR041078">
    <property type="entry name" value="Plavaka"/>
</dbReference>
<reference evidence="1 2" key="1">
    <citation type="submission" date="2014-06" db="EMBL/GenBank/DDBJ databases">
        <authorList>
            <consortium name="DOE Joint Genome Institute"/>
            <person name="Kuo A."/>
            <person name="Kohler A."/>
            <person name="Nagy L.G."/>
            <person name="Floudas D."/>
            <person name="Copeland A."/>
            <person name="Barry K.W."/>
            <person name="Cichocki N."/>
            <person name="Veneault-Fourrey C."/>
            <person name="LaButti K."/>
            <person name="Lindquist E.A."/>
            <person name="Lipzen A."/>
            <person name="Lundell T."/>
            <person name="Morin E."/>
            <person name="Murat C."/>
            <person name="Sun H."/>
            <person name="Tunlid A."/>
            <person name="Henrissat B."/>
            <person name="Grigoriev I.V."/>
            <person name="Hibbett D.S."/>
            <person name="Martin F."/>
            <person name="Nordberg H.P."/>
            <person name="Cantor M.N."/>
            <person name="Hua S.X."/>
        </authorList>
    </citation>
    <scope>NUCLEOTIDE SEQUENCE [LARGE SCALE GENOMIC DNA]</scope>
    <source>
        <strain evidence="1 2">ATCC 200175</strain>
    </source>
</reference>
<keyword evidence="2" id="KW-1185">Reference proteome</keyword>
<accession>A0A0C9SYR3</accession>
<evidence type="ECO:0000313" key="2">
    <source>
        <dbReference type="Proteomes" id="UP000053647"/>
    </source>
</evidence>
<dbReference type="AlphaFoldDB" id="A0A0C9SYR3"/>